<comment type="caution">
    <text evidence="2">The sequence shown here is derived from an EMBL/GenBank/DDBJ whole genome shotgun (WGS) entry which is preliminary data.</text>
</comment>
<feature type="transmembrane region" description="Helical" evidence="1">
    <location>
        <begin position="29"/>
        <end position="47"/>
    </location>
</feature>
<dbReference type="EMBL" id="LAZR01023614">
    <property type="protein sequence ID" value="KKL77916.1"/>
    <property type="molecule type" value="Genomic_DNA"/>
</dbReference>
<evidence type="ECO:0000256" key="1">
    <source>
        <dbReference type="SAM" id="Phobius"/>
    </source>
</evidence>
<keyword evidence="1" id="KW-0472">Membrane</keyword>
<protein>
    <submittedName>
        <fullName evidence="2">Uncharacterized protein</fullName>
    </submittedName>
</protein>
<reference evidence="2" key="1">
    <citation type="journal article" date="2015" name="Nature">
        <title>Complex archaea that bridge the gap between prokaryotes and eukaryotes.</title>
        <authorList>
            <person name="Spang A."/>
            <person name="Saw J.H."/>
            <person name="Jorgensen S.L."/>
            <person name="Zaremba-Niedzwiedzka K."/>
            <person name="Martijn J."/>
            <person name="Lind A.E."/>
            <person name="van Eijk R."/>
            <person name="Schleper C."/>
            <person name="Guy L."/>
            <person name="Ettema T.J."/>
        </authorList>
    </citation>
    <scope>NUCLEOTIDE SEQUENCE</scope>
</reference>
<keyword evidence="1" id="KW-1133">Transmembrane helix</keyword>
<dbReference type="AlphaFoldDB" id="A0A0F9FHI4"/>
<feature type="non-terminal residue" evidence="2">
    <location>
        <position position="1"/>
    </location>
</feature>
<keyword evidence="1" id="KW-0812">Transmembrane</keyword>
<sequence>DVVNTTVADGVVNVASNFIGRVQGWQSAILYYTIVGTYKGSVLITFVKHNKKNSMTYNEISKSSGW</sequence>
<name>A0A0F9FHI4_9ZZZZ</name>
<accession>A0A0F9FHI4</accession>
<proteinExistence type="predicted"/>
<evidence type="ECO:0000313" key="2">
    <source>
        <dbReference type="EMBL" id="KKL77916.1"/>
    </source>
</evidence>
<organism evidence="2">
    <name type="scientific">marine sediment metagenome</name>
    <dbReference type="NCBI Taxonomy" id="412755"/>
    <lineage>
        <taxon>unclassified sequences</taxon>
        <taxon>metagenomes</taxon>
        <taxon>ecological metagenomes</taxon>
    </lineage>
</organism>
<gene>
    <name evidence="2" type="ORF">LCGC14_2030140</name>
</gene>